<reference evidence="5" key="1">
    <citation type="submission" date="2007-07" db="EMBL/GenBank/DDBJ databases">
        <title>PCAP assembly of the Caenorhabditis remanei genome.</title>
        <authorList>
            <consortium name="The Caenorhabditis remanei Sequencing Consortium"/>
            <person name="Wilson R.K."/>
        </authorList>
    </citation>
    <scope>NUCLEOTIDE SEQUENCE [LARGE SCALE GENOMIC DNA]</scope>
    <source>
        <strain evidence="5">PB4641</strain>
    </source>
</reference>
<proteinExistence type="predicted"/>
<feature type="coiled-coil region" evidence="1">
    <location>
        <begin position="324"/>
        <end position="351"/>
    </location>
</feature>
<dbReference type="OrthoDB" id="10349130at2759"/>
<dbReference type="Proteomes" id="UP000008281">
    <property type="component" value="Unassembled WGS sequence"/>
</dbReference>
<name>E3M6M4_CAERE</name>
<dbReference type="EMBL" id="DS268426">
    <property type="protein sequence ID" value="EFO93133.1"/>
    <property type="molecule type" value="Genomic_DNA"/>
</dbReference>
<evidence type="ECO:0000259" key="4">
    <source>
        <dbReference type="Pfam" id="PF01030"/>
    </source>
</evidence>
<evidence type="ECO:0000313" key="5">
    <source>
        <dbReference type="EMBL" id="EFO93133.1"/>
    </source>
</evidence>
<keyword evidence="3" id="KW-0472">Membrane</keyword>
<dbReference type="OMA" id="SNRANNI"/>
<dbReference type="HOGENOM" id="CLU_673069_0_0_1"/>
<accession>E3M6M4</accession>
<protein>
    <recommendedName>
        <fullName evidence="4">Receptor L-domain domain-containing protein</fullName>
    </recommendedName>
</protein>
<dbReference type="FunCoup" id="E3M6M4">
    <property type="interactions" value="314"/>
</dbReference>
<keyword evidence="3" id="KW-0812">Transmembrane</keyword>
<evidence type="ECO:0000256" key="3">
    <source>
        <dbReference type="SAM" id="Phobius"/>
    </source>
</evidence>
<keyword evidence="6" id="KW-1185">Reference proteome</keyword>
<gene>
    <name evidence="5" type="ORF">CRE_10164</name>
</gene>
<organism evidence="6">
    <name type="scientific">Caenorhabditis remanei</name>
    <name type="common">Caenorhabditis vulgaris</name>
    <dbReference type="NCBI Taxonomy" id="31234"/>
    <lineage>
        <taxon>Eukaryota</taxon>
        <taxon>Metazoa</taxon>
        <taxon>Ecdysozoa</taxon>
        <taxon>Nematoda</taxon>
        <taxon>Chromadorea</taxon>
        <taxon>Rhabditida</taxon>
        <taxon>Rhabditina</taxon>
        <taxon>Rhabditomorpha</taxon>
        <taxon>Rhabditoidea</taxon>
        <taxon>Rhabditidae</taxon>
        <taxon>Peloderinae</taxon>
        <taxon>Caenorhabditis</taxon>
    </lineage>
</organism>
<dbReference type="AlphaFoldDB" id="E3M6M4"/>
<evidence type="ECO:0000256" key="1">
    <source>
        <dbReference type="SAM" id="Coils"/>
    </source>
</evidence>
<dbReference type="SUPFAM" id="SSF52058">
    <property type="entry name" value="L domain-like"/>
    <property type="match status" value="1"/>
</dbReference>
<feature type="transmembrane region" description="Helical" evidence="3">
    <location>
        <begin position="375"/>
        <end position="397"/>
    </location>
</feature>
<evidence type="ECO:0000256" key="2">
    <source>
        <dbReference type="SAM" id="MobiDB-lite"/>
    </source>
</evidence>
<dbReference type="InterPro" id="IPR036941">
    <property type="entry name" value="Rcpt_L-dom_sf"/>
</dbReference>
<feature type="region of interest" description="Disordered" evidence="2">
    <location>
        <begin position="408"/>
        <end position="442"/>
    </location>
</feature>
<dbReference type="Gene3D" id="3.80.20.20">
    <property type="entry name" value="Receptor L-domain"/>
    <property type="match status" value="1"/>
</dbReference>
<feature type="domain" description="Receptor L-domain" evidence="4">
    <location>
        <begin position="182"/>
        <end position="294"/>
    </location>
</feature>
<dbReference type="eggNOG" id="ENOG502TAUD">
    <property type="taxonomic scope" value="Eukaryota"/>
</dbReference>
<sequence>MNFVFINYREEEEECLLKLFNECSRNHLCSIFIFVQSTIALDNGISEFENNVTSRRECWAKGGIISNIWRNSAGHQFCSVFMFLSFSISALSALKMVKVDGEFTVFNLGKQIDFPKIISDEVKKAFEANQPAFLKFDDKDGPNWTPTLVHESVVCETVLHYGCLQDIVINTTDSLDEFNRFDCAELHGNLIITGFSRGRFATEKQPDFSKLKEITKIGRRLIIESVQLDQSLSFDKLVQVGRHEENKEFPSIRIVSNSMQSIHFPLLDTAECSSKPPINCVLTANNHNYSSPEKSMEIKFRNDTLESIWISYVNLDSDAEATKEAELEKEKMDVQQKMKDYKNDYIDWQEEAFGEEGKDLEKTENIRIETISASLVMGIIGIILFVAFPGFSAFMLVRGRRKPDYNFKEMEKADEKTQEEKKPEVSKMAENKSSHNDDLGSN</sequence>
<keyword evidence="1" id="KW-0175">Coiled coil</keyword>
<dbReference type="Pfam" id="PF01030">
    <property type="entry name" value="Recep_L_domain"/>
    <property type="match status" value="1"/>
</dbReference>
<keyword evidence="3" id="KW-1133">Transmembrane helix</keyword>
<evidence type="ECO:0000313" key="6">
    <source>
        <dbReference type="Proteomes" id="UP000008281"/>
    </source>
</evidence>
<dbReference type="InParanoid" id="E3M6M4"/>
<dbReference type="InterPro" id="IPR000494">
    <property type="entry name" value="Rcpt_L-dom"/>
</dbReference>